<feature type="region of interest" description="Disordered" evidence="1">
    <location>
        <begin position="551"/>
        <end position="591"/>
    </location>
</feature>
<dbReference type="Proteomes" id="UP000241890">
    <property type="component" value="Unassembled WGS sequence"/>
</dbReference>
<dbReference type="OrthoDB" id="46846at2759"/>
<evidence type="ECO:0000313" key="2">
    <source>
        <dbReference type="EMBL" id="GBG28255.1"/>
    </source>
</evidence>
<organism evidence="2 3">
    <name type="scientific">Hondaea fermentalgiana</name>
    <dbReference type="NCBI Taxonomy" id="2315210"/>
    <lineage>
        <taxon>Eukaryota</taxon>
        <taxon>Sar</taxon>
        <taxon>Stramenopiles</taxon>
        <taxon>Bigyra</taxon>
        <taxon>Labyrinthulomycetes</taxon>
        <taxon>Thraustochytrida</taxon>
        <taxon>Thraustochytriidae</taxon>
        <taxon>Hondaea</taxon>
    </lineage>
</organism>
<comment type="caution">
    <text evidence="2">The sequence shown here is derived from an EMBL/GenBank/DDBJ whole genome shotgun (WGS) entry which is preliminary data.</text>
</comment>
<protein>
    <submittedName>
        <fullName evidence="2">Uncharacterized protein</fullName>
    </submittedName>
</protein>
<dbReference type="Pfam" id="PF13181">
    <property type="entry name" value="TPR_8"/>
    <property type="match status" value="1"/>
</dbReference>
<feature type="compositionally biased region" description="Basic and acidic residues" evidence="1">
    <location>
        <begin position="7"/>
        <end position="20"/>
    </location>
</feature>
<sequence length="591" mass="65001">MAATKEAALEHGPDGSHEEGGDLGDEAFELFTAAQAHEEGGDLDEAFALYERIEALALGQSPAGAGERRDPRWKFAELVASDEPPLHVLAATAANCAGGLFLDEGEYTEARSWFQRSLQWWDAAVMARLNLGNIEREHGNPEVAISLYSKIAEQEQEWASQRNEFTAKSDADAQAAQDSWISNWLEHPLRSCGQQAAYLIALMHHQWGRYDAAVPYLQKYPVKWRIGPAVWKCVGKSSEADPGASLEVDQTCPVRLVKGALNDELLAALQHAFRPSSTFWDGTNYCDGAYFSFWYEIDRKPSNLVEQAIQELLSHLGRDDIVGAEWWVHSRPSGRNLGHQLHFDTEENSLGGENETILHPAVSSVVYLTGAATGAGPTVVFDQRVQDVTPGKRAFVSNPVDGSFLTFPGDRLHGVLPGRPPKPGKRTRQAETKLRDPTSEPHRLTLLVGFWTREVQKIGKRRRLGPCAPFPRASRGVDWPSEIDTIPLSDESKASTSGSSIVPLPVHRVPEGQAWEAVPPGPHPPQYETLPDGLDQHFFVADHAEFRRRLLSTNAGNDEDDDDVDDAEANIDVEEENNDDDASGDGASSAK</sequence>
<feature type="region of interest" description="Disordered" evidence="1">
    <location>
        <begin position="411"/>
        <end position="439"/>
    </location>
</feature>
<name>A0A2R5GCG9_9STRA</name>
<dbReference type="SUPFAM" id="SSF48452">
    <property type="entry name" value="TPR-like"/>
    <property type="match status" value="1"/>
</dbReference>
<feature type="region of interest" description="Disordered" evidence="1">
    <location>
        <begin position="474"/>
        <end position="504"/>
    </location>
</feature>
<dbReference type="AlphaFoldDB" id="A0A2R5GCG9"/>
<dbReference type="InterPro" id="IPR019734">
    <property type="entry name" value="TPR_rpt"/>
</dbReference>
<gene>
    <name evidence="2" type="ORF">FCC1311_044782</name>
</gene>
<evidence type="ECO:0000313" key="3">
    <source>
        <dbReference type="Proteomes" id="UP000241890"/>
    </source>
</evidence>
<dbReference type="InterPro" id="IPR011990">
    <property type="entry name" value="TPR-like_helical_dom_sf"/>
</dbReference>
<feature type="compositionally biased region" description="Acidic residues" evidence="1">
    <location>
        <begin position="557"/>
        <end position="583"/>
    </location>
</feature>
<proteinExistence type="predicted"/>
<reference evidence="2 3" key="1">
    <citation type="submission" date="2017-12" db="EMBL/GenBank/DDBJ databases">
        <title>Sequencing, de novo assembly and annotation of complete genome of a new Thraustochytrid species, strain FCC1311.</title>
        <authorList>
            <person name="Sedici K."/>
            <person name="Godart F."/>
            <person name="Aiese Cigliano R."/>
            <person name="Sanseverino W."/>
            <person name="Barakat M."/>
            <person name="Ortet P."/>
            <person name="Marechal E."/>
            <person name="Cagnac O."/>
            <person name="Amato A."/>
        </authorList>
    </citation>
    <scope>NUCLEOTIDE SEQUENCE [LARGE SCALE GENOMIC DNA]</scope>
</reference>
<feature type="region of interest" description="Disordered" evidence="1">
    <location>
        <begin position="1"/>
        <end position="23"/>
    </location>
</feature>
<dbReference type="InParanoid" id="A0A2R5GCG9"/>
<dbReference type="Gene3D" id="1.25.40.10">
    <property type="entry name" value="Tetratricopeptide repeat domain"/>
    <property type="match status" value="1"/>
</dbReference>
<feature type="compositionally biased region" description="Basic and acidic residues" evidence="1">
    <location>
        <begin position="428"/>
        <end position="439"/>
    </location>
</feature>
<keyword evidence="3" id="KW-1185">Reference proteome</keyword>
<accession>A0A2R5GCG9</accession>
<dbReference type="EMBL" id="BEYU01000040">
    <property type="protein sequence ID" value="GBG28255.1"/>
    <property type="molecule type" value="Genomic_DNA"/>
</dbReference>
<evidence type="ECO:0000256" key="1">
    <source>
        <dbReference type="SAM" id="MobiDB-lite"/>
    </source>
</evidence>